<sequence length="242" mass="26752">MKLSILLVSLFTSVFAQDLPPPAIPSYDPAYPRVCSEPILTQKLSVQLFCLRQPSYAGYTKLKHAMSVAKFKAVGNITHAFVSRYESDPKSVAQLFLWDETFANPLNTTFAPFSVPLAPFNQSTVLITNRTALWYGVHAPVTRILVGTGFANADYKGLTNRWANTLGAGAAGHWGSAWGTPLVGLDQNEPERRLVMISGWESVEAYNDFIAGLGDEKRSLYEQWKASLANPKPEWLQLSQTP</sequence>
<feature type="signal peptide" evidence="1">
    <location>
        <begin position="1"/>
        <end position="16"/>
    </location>
</feature>
<dbReference type="EMBL" id="JAYKXP010000309">
    <property type="protein sequence ID" value="KAK7015849.1"/>
    <property type="molecule type" value="Genomic_DNA"/>
</dbReference>
<dbReference type="AlphaFoldDB" id="A0AAW0ATC1"/>
<evidence type="ECO:0008006" key="4">
    <source>
        <dbReference type="Google" id="ProtNLM"/>
    </source>
</evidence>
<organism evidence="2 3">
    <name type="scientific">Paramarasmius palmivorus</name>
    <dbReference type="NCBI Taxonomy" id="297713"/>
    <lineage>
        <taxon>Eukaryota</taxon>
        <taxon>Fungi</taxon>
        <taxon>Dikarya</taxon>
        <taxon>Basidiomycota</taxon>
        <taxon>Agaricomycotina</taxon>
        <taxon>Agaricomycetes</taxon>
        <taxon>Agaricomycetidae</taxon>
        <taxon>Agaricales</taxon>
        <taxon>Marasmiineae</taxon>
        <taxon>Marasmiaceae</taxon>
        <taxon>Paramarasmius</taxon>
    </lineage>
</organism>
<evidence type="ECO:0000313" key="2">
    <source>
        <dbReference type="EMBL" id="KAK7015849.1"/>
    </source>
</evidence>
<name>A0AAW0ATC1_9AGAR</name>
<gene>
    <name evidence="2" type="ORF">VNI00_019042</name>
</gene>
<feature type="chain" id="PRO_5043765707" description="DUF3291 domain-containing protein" evidence="1">
    <location>
        <begin position="17"/>
        <end position="242"/>
    </location>
</feature>
<accession>A0AAW0ATC1</accession>
<comment type="caution">
    <text evidence="2">The sequence shown here is derived from an EMBL/GenBank/DDBJ whole genome shotgun (WGS) entry which is preliminary data.</text>
</comment>
<protein>
    <recommendedName>
        <fullName evidence="4">DUF3291 domain-containing protein</fullName>
    </recommendedName>
</protein>
<proteinExistence type="predicted"/>
<keyword evidence="3" id="KW-1185">Reference proteome</keyword>
<evidence type="ECO:0000313" key="3">
    <source>
        <dbReference type="Proteomes" id="UP001383192"/>
    </source>
</evidence>
<evidence type="ECO:0000256" key="1">
    <source>
        <dbReference type="SAM" id="SignalP"/>
    </source>
</evidence>
<keyword evidence="1" id="KW-0732">Signal</keyword>
<reference evidence="2 3" key="1">
    <citation type="submission" date="2024-01" db="EMBL/GenBank/DDBJ databases">
        <title>A draft genome for a cacao thread blight-causing isolate of Paramarasmius palmivorus.</title>
        <authorList>
            <person name="Baruah I.K."/>
            <person name="Bukari Y."/>
            <person name="Amoako-Attah I."/>
            <person name="Meinhardt L.W."/>
            <person name="Bailey B.A."/>
            <person name="Cohen S.P."/>
        </authorList>
    </citation>
    <scope>NUCLEOTIDE SEQUENCE [LARGE SCALE GENOMIC DNA]</scope>
    <source>
        <strain evidence="2 3">GH-12</strain>
    </source>
</reference>
<dbReference type="Proteomes" id="UP001383192">
    <property type="component" value="Unassembled WGS sequence"/>
</dbReference>